<dbReference type="Proteomes" id="UP000660729">
    <property type="component" value="Unassembled WGS sequence"/>
</dbReference>
<dbReference type="Pfam" id="PF07732">
    <property type="entry name" value="Cu-oxidase_3"/>
    <property type="match status" value="1"/>
</dbReference>
<proteinExistence type="inferred from homology"/>
<dbReference type="Pfam" id="PF07731">
    <property type="entry name" value="Cu-oxidase_2"/>
    <property type="match status" value="1"/>
</dbReference>
<sequence length="741" mass="80441">FVASSVLAWEERAVGRTPDNVRAEQAPSIASGQSSSAPNAASSQSQISSTKPIAQYIEHALTTSTANTTEAVPPVFTKTEIVQATVDVTITASSSCQVPKPTQNPTQSWSTTSASTAWSAQPTKHGPGSSCQLPSNTLSNSQQVGNSTWGTLCQPTFPKWLPQPDGTEYKTAPWGDKTSKLFDASNNDDIPVTNVTRKYDFTVSRGVISADGVKRDVILVNNQFPGPAIEANWGDSIEITVHNNINSPLEGTAIHWHGFLQRGTNWMDGVPGISQCPIAPGSSYTYTIPAQLYGTSWYHAHYSAQYTGGVLGPIIVYGPSQQDYDIDIGPVMLSDWYHVPYFSIVSDAVGSDLSEIPPAADSMLINGRGRFNCSNPSYGDDAEWLASGVSSQTKWSCTDNAELSKFEFQPGKVHRLRLMNTGADGVQKFTIDGHKMQVIAYDYVPVTPYTTEVITLGVGQRADVLVTADNTSTNKFWIRSRTLSGPQCGGSASGEAHAAIFYSGSDTSSDPTTQASLTFVNDTSCNNVALDTTFPEFIIPAPDLTKPETYKQLDILMTLELNATGHYEWRMNNQTFKANFNEPALYPVAETGNISSTFSQDPFANVYDTGDAGYVVLNLTNRTPLSHPFHLHGHNIQILSQGQTALSTWDGTIEGAENPMRRDIQIIPALGYLVVAFQADNPGIWPFHCHVAWHLSGGLAVNLITRKDEIPKIPEGERQKTCEAWDQYSRTNVVDQIDAGS</sequence>
<dbReference type="GO" id="GO:0016491">
    <property type="term" value="F:oxidoreductase activity"/>
    <property type="evidence" value="ECO:0007669"/>
    <property type="project" value="UniProtKB-KW"/>
</dbReference>
<dbReference type="InterPro" id="IPR011707">
    <property type="entry name" value="Cu-oxidase-like_N"/>
</dbReference>
<feature type="compositionally biased region" description="Low complexity" evidence="5">
    <location>
        <begin position="105"/>
        <end position="123"/>
    </location>
</feature>
<organism evidence="9 10">
    <name type="scientific">Pseudocercospora fuligena</name>
    <dbReference type="NCBI Taxonomy" id="685502"/>
    <lineage>
        <taxon>Eukaryota</taxon>
        <taxon>Fungi</taxon>
        <taxon>Dikarya</taxon>
        <taxon>Ascomycota</taxon>
        <taxon>Pezizomycotina</taxon>
        <taxon>Dothideomycetes</taxon>
        <taxon>Dothideomycetidae</taxon>
        <taxon>Mycosphaerellales</taxon>
        <taxon>Mycosphaerellaceae</taxon>
        <taxon>Pseudocercospora</taxon>
    </lineage>
</organism>
<evidence type="ECO:0000259" key="8">
    <source>
        <dbReference type="Pfam" id="PF07732"/>
    </source>
</evidence>
<comment type="similarity">
    <text evidence="1">Belongs to the multicopper oxidase family.</text>
</comment>
<feature type="compositionally biased region" description="Polar residues" evidence="5">
    <location>
        <begin position="95"/>
        <end position="104"/>
    </location>
</feature>
<dbReference type="PROSITE" id="PS00080">
    <property type="entry name" value="MULTICOPPER_OXIDASE2"/>
    <property type="match status" value="1"/>
</dbReference>
<dbReference type="Gene3D" id="2.60.40.420">
    <property type="entry name" value="Cupredoxins - blue copper proteins"/>
    <property type="match status" value="3"/>
</dbReference>
<evidence type="ECO:0000256" key="2">
    <source>
        <dbReference type="ARBA" id="ARBA00022723"/>
    </source>
</evidence>
<evidence type="ECO:0000256" key="4">
    <source>
        <dbReference type="ARBA" id="ARBA00023008"/>
    </source>
</evidence>
<evidence type="ECO:0000256" key="3">
    <source>
        <dbReference type="ARBA" id="ARBA00023002"/>
    </source>
</evidence>
<name>A0A8H6RFH8_9PEZI</name>
<dbReference type="InterPro" id="IPR033138">
    <property type="entry name" value="Cu_oxidase_CS"/>
</dbReference>
<evidence type="ECO:0000313" key="10">
    <source>
        <dbReference type="Proteomes" id="UP000660729"/>
    </source>
</evidence>
<keyword evidence="3" id="KW-0560">Oxidoreductase</keyword>
<gene>
    <name evidence="9" type="ORF">HII31_08874</name>
</gene>
<dbReference type="PANTHER" id="PTHR11709">
    <property type="entry name" value="MULTI-COPPER OXIDASE"/>
    <property type="match status" value="1"/>
</dbReference>
<keyword evidence="2" id="KW-0479">Metal-binding</keyword>
<dbReference type="EMBL" id="JABCIY010000178">
    <property type="protein sequence ID" value="KAF7189767.1"/>
    <property type="molecule type" value="Genomic_DNA"/>
</dbReference>
<protein>
    <submittedName>
        <fullName evidence="9">Oxidoreductase ptaK</fullName>
    </submittedName>
</protein>
<keyword evidence="10" id="KW-1185">Reference proteome</keyword>
<feature type="domain" description="Plastocyanin-like" evidence="6">
    <location>
        <begin position="330"/>
        <end position="485"/>
    </location>
</feature>
<dbReference type="GO" id="GO:0005507">
    <property type="term" value="F:copper ion binding"/>
    <property type="evidence" value="ECO:0007669"/>
    <property type="project" value="InterPro"/>
</dbReference>
<dbReference type="OrthoDB" id="2121828at2759"/>
<dbReference type="CDD" id="cd13901">
    <property type="entry name" value="CuRO_3_MaLCC_like"/>
    <property type="match status" value="1"/>
</dbReference>
<feature type="domain" description="Plastocyanin-like" evidence="7">
    <location>
        <begin position="602"/>
        <end position="708"/>
    </location>
</feature>
<dbReference type="InterPro" id="IPR045087">
    <property type="entry name" value="Cu-oxidase_fam"/>
</dbReference>
<keyword evidence="4" id="KW-0186">Copper</keyword>
<feature type="compositionally biased region" description="Low complexity" evidence="5">
    <location>
        <begin position="30"/>
        <end position="47"/>
    </location>
</feature>
<accession>A0A8H6RFH8</accession>
<dbReference type="InterPro" id="IPR002355">
    <property type="entry name" value="Cu_oxidase_Cu_BS"/>
</dbReference>
<comment type="caution">
    <text evidence="9">The sequence shown here is derived from an EMBL/GenBank/DDBJ whole genome shotgun (WGS) entry which is preliminary data.</text>
</comment>
<dbReference type="CDD" id="cd13880">
    <property type="entry name" value="CuRO_2_MaLCC_like"/>
    <property type="match status" value="1"/>
</dbReference>
<dbReference type="InterPro" id="IPR011706">
    <property type="entry name" value="Cu-oxidase_C"/>
</dbReference>
<evidence type="ECO:0000259" key="7">
    <source>
        <dbReference type="Pfam" id="PF07731"/>
    </source>
</evidence>
<feature type="region of interest" description="Disordered" evidence="5">
    <location>
        <begin position="18"/>
        <end position="47"/>
    </location>
</feature>
<feature type="region of interest" description="Disordered" evidence="5">
    <location>
        <begin position="95"/>
        <end position="144"/>
    </location>
</feature>
<feature type="domain" description="Plastocyanin-like" evidence="8">
    <location>
        <begin position="204"/>
        <end position="319"/>
    </location>
</feature>
<dbReference type="SUPFAM" id="SSF49503">
    <property type="entry name" value="Cupredoxins"/>
    <property type="match status" value="3"/>
</dbReference>
<dbReference type="InterPro" id="IPR001117">
    <property type="entry name" value="Cu-oxidase_2nd"/>
</dbReference>
<dbReference type="FunFam" id="2.60.40.420:FF:000045">
    <property type="entry name" value="Laccase 2"/>
    <property type="match status" value="1"/>
</dbReference>
<dbReference type="FunFam" id="2.60.40.420:FF:000021">
    <property type="entry name" value="Extracellular dihydrogeodin oxidase/laccase"/>
    <property type="match status" value="1"/>
</dbReference>
<evidence type="ECO:0000313" key="9">
    <source>
        <dbReference type="EMBL" id="KAF7189767.1"/>
    </source>
</evidence>
<dbReference type="CDD" id="cd13854">
    <property type="entry name" value="CuRO_1_MaLCC_like"/>
    <property type="match status" value="1"/>
</dbReference>
<evidence type="ECO:0000259" key="6">
    <source>
        <dbReference type="Pfam" id="PF00394"/>
    </source>
</evidence>
<dbReference type="PANTHER" id="PTHR11709:SF145">
    <property type="entry name" value="LCC1"/>
    <property type="match status" value="1"/>
</dbReference>
<evidence type="ECO:0000256" key="1">
    <source>
        <dbReference type="ARBA" id="ARBA00010609"/>
    </source>
</evidence>
<feature type="non-terminal residue" evidence="9">
    <location>
        <position position="741"/>
    </location>
</feature>
<dbReference type="InterPro" id="IPR008972">
    <property type="entry name" value="Cupredoxin"/>
</dbReference>
<dbReference type="PROSITE" id="PS00079">
    <property type="entry name" value="MULTICOPPER_OXIDASE1"/>
    <property type="match status" value="1"/>
</dbReference>
<dbReference type="Pfam" id="PF00394">
    <property type="entry name" value="Cu-oxidase"/>
    <property type="match status" value="1"/>
</dbReference>
<dbReference type="AlphaFoldDB" id="A0A8H6RFH8"/>
<reference evidence="9" key="1">
    <citation type="submission" date="2020-04" db="EMBL/GenBank/DDBJ databases">
        <title>Draft genome resource of the tomato pathogen Pseudocercospora fuligena.</title>
        <authorList>
            <person name="Zaccaron A."/>
        </authorList>
    </citation>
    <scope>NUCLEOTIDE SEQUENCE</scope>
    <source>
        <strain evidence="9">PF001</strain>
    </source>
</reference>
<feature type="compositionally biased region" description="Polar residues" evidence="5">
    <location>
        <begin position="129"/>
        <end position="144"/>
    </location>
</feature>
<evidence type="ECO:0000256" key="5">
    <source>
        <dbReference type="SAM" id="MobiDB-lite"/>
    </source>
</evidence>